<dbReference type="AlphaFoldDB" id="A0A7M2X1Z9"/>
<dbReference type="EMBL" id="CP063458">
    <property type="protein sequence ID" value="QOV91786.1"/>
    <property type="molecule type" value="Genomic_DNA"/>
</dbReference>
<sequence>MQDPADPVSSLPPPPRPVLPRISRRAWSEPTVRFWWVLAFVLLALAPFVGAGPFRQWQKLSRLSTEPAVNAKVLRTDRETVTGRPTLAGAQVQIEIAAPSPRQLWGTLDGWTKGPLPRIGDTIEIRLDPDDPDAWAVVHQVPPMISALATGLSIAAIAVLPLLAAFVLRARVLKVWRHGQLREAAVVGQQQTALAPGAYALRCVWIDGDGPTTSAARGKARPDRSIFRVFVPKRTQPALDRDAVVHVLALPDGGKRLALDWFNA</sequence>
<keyword evidence="1" id="KW-1133">Transmembrane helix</keyword>
<evidence type="ECO:0000313" key="2">
    <source>
        <dbReference type="EMBL" id="QOV91786.1"/>
    </source>
</evidence>
<keyword evidence="3" id="KW-1185">Reference proteome</keyword>
<feature type="transmembrane region" description="Helical" evidence="1">
    <location>
        <begin position="145"/>
        <end position="168"/>
    </location>
</feature>
<dbReference type="Proteomes" id="UP000593765">
    <property type="component" value="Chromosome"/>
</dbReference>
<accession>A0A7M2X1Z9</accession>
<dbReference type="RefSeq" id="WP_206295100.1">
    <property type="nucleotide sequence ID" value="NZ_CP063458.1"/>
</dbReference>
<feature type="transmembrane region" description="Helical" evidence="1">
    <location>
        <begin position="34"/>
        <end position="54"/>
    </location>
</feature>
<proteinExistence type="predicted"/>
<reference evidence="2 3" key="1">
    <citation type="submission" date="2020-10" db="EMBL/GenBank/DDBJ databases">
        <title>Wide distribution of Phycisphaera-like planctomycetes from WD2101 soil group in peatlands and genome analysis of the first cultivated representative.</title>
        <authorList>
            <person name="Dedysh S.N."/>
            <person name="Beletsky A.V."/>
            <person name="Ivanova A."/>
            <person name="Kulichevskaya I.S."/>
            <person name="Suzina N.E."/>
            <person name="Philippov D.A."/>
            <person name="Rakitin A.L."/>
            <person name="Mardanov A.V."/>
            <person name="Ravin N.V."/>
        </authorList>
    </citation>
    <scope>NUCLEOTIDE SEQUENCE [LARGE SCALE GENOMIC DNA]</scope>
    <source>
        <strain evidence="2 3">M1803</strain>
    </source>
</reference>
<dbReference type="KEGG" id="hbs:IPV69_10695"/>
<keyword evidence="1" id="KW-0812">Transmembrane</keyword>
<gene>
    <name evidence="2" type="ORF">IPV69_10695</name>
</gene>
<protein>
    <recommendedName>
        <fullName evidence="4">DUF3592 domain-containing protein</fullName>
    </recommendedName>
</protein>
<keyword evidence="1" id="KW-0472">Membrane</keyword>
<evidence type="ECO:0000313" key="3">
    <source>
        <dbReference type="Proteomes" id="UP000593765"/>
    </source>
</evidence>
<name>A0A7M2X1Z9_9BACT</name>
<evidence type="ECO:0008006" key="4">
    <source>
        <dbReference type="Google" id="ProtNLM"/>
    </source>
</evidence>
<organism evidence="2 3">
    <name type="scientific">Humisphaera borealis</name>
    <dbReference type="NCBI Taxonomy" id="2807512"/>
    <lineage>
        <taxon>Bacteria</taxon>
        <taxon>Pseudomonadati</taxon>
        <taxon>Planctomycetota</taxon>
        <taxon>Phycisphaerae</taxon>
        <taxon>Tepidisphaerales</taxon>
        <taxon>Tepidisphaeraceae</taxon>
        <taxon>Humisphaera</taxon>
    </lineage>
</organism>
<evidence type="ECO:0000256" key="1">
    <source>
        <dbReference type="SAM" id="Phobius"/>
    </source>
</evidence>